<dbReference type="Proteomes" id="UP000275408">
    <property type="component" value="Unassembled WGS sequence"/>
</dbReference>
<gene>
    <name evidence="1" type="ORF">pdam_00001621</name>
</gene>
<evidence type="ECO:0000313" key="2">
    <source>
        <dbReference type="Proteomes" id="UP000275408"/>
    </source>
</evidence>
<sequence>MRGGSLRRFKVYVPNEQGSDALMRWQTPSPYAIPPFIGIGGFKGGFKRAVKNKSLLEFPRGVKRGANQALKNVVQQKFAKKLDDIFGE</sequence>
<evidence type="ECO:0000313" key="1">
    <source>
        <dbReference type="EMBL" id="RMX48764.1"/>
    </source>
</evidence>
<reference evidence="1 2" key="1">
    <citation type="journal article" date="2018" name="Sci. Rep.">
        <title>Comparative analysis of the Pocillopora damicornis genome highlights role of immune system in coral evolution.</title>
        <authorList>
            <person name="Cunning R."/>
            <person name="Bay R.A."/>
            <person name="Gillette P."/>
            <person name="Baker A.C."/>
            <person name="Traylor-Knowles N."/>
        </authorList>
    </citation>
    <scope>NUCLEOTIDE SEQUENCE [LARGE SCALE GENOMIC DNA]</scope>
    <source>
        <strain evidence="1">RSMAS</strain>
        <tissue evidence="1">Whole animal</tissue>
    </source>
</reference>
<dbReference type="AlphaFoldDB" id="A0A3M6U5E1"/>
<accession>A0A3M6U5E1</accession>
<dbReference type="EMBL" id="RCHS01002239">
    <property type="protein sequence ID" value="RMX48764.1"/>
    <property type="molecule type" value="Genomic_DNA"/>
</dbReference>
<name>A0A3M6U5E1_POCDA</name>
<protein>
    <submittedName>
        <fullName evidence="1">Uncharacterized protein</fullName>
    </submittedName>
</protein>
<keyword evidence="2" id="KW-1185">Reference proteome</keyword>
<comment type="caution">
    <text evidence="1">The sequence shown here is derived from an EMBL/GenBank/DDBJ whole genome shotgun (WGS) entry which is preliminary data.</text>
</comment>
<proteinExistence type="predicted"/>
<organism evidence="1 2">
    <name type="scientific">Pocillopora damicornis</name>
    <name type="common">Cauliflower coral</name>
    <name type="synonym">Millepora damicornis</name>
    <dbReference type="NCBI Taxonomy" id="46731"/>
    <lineage>
        <taxon>Eukaryota</taxon>
        <taxon>Metazoa</taxon>
        <taxon>Cnidaria</taxon>
        <taxon>Anthozoa</taxon>
        <taxon>Hexacorallia</taxon>
        <taxon>Scleractinia</taxon>
        <taxon>Astrocoeniina</taxon>
        <taxon>Pocilloporidae</taxon>
        <taxon>Pocillopora</taxon>
    </lineage>
</organism>